<evidence type="ECO:0000256" key="3">
    <source>
        <dbReference type="ARBA" id="ARBA00022801"/>
    </source>
</evidence>
<accession>A0ABP5F8K0</accession>
<dbReference type="Gene3D" id="3.40.50.300">
    <property type="entry name" value="P-loop containing nucleotide triphosphate hydrolases"/>
    <property type="match status" value="3"/>
</dbReference>
<evidence type="ECO:0000313" key="11">
    <source>
        <dbReference type="Proteomes" id="UP001501285"/>
    </source>
</evidence>
<feature type="domain" description="DNA2/NAM7 helicase helicase" evidence="7">
    <location>
        <begin position="839"/>
        <end position="877"/>
    </location>
</feature>
<feature type="region of interest" description="Disordered" evidence="6">
    <location>
        <begin position="1248"/>
        <end position="1388"/>
    </location>
</feature>
<dbReference type="CDD" id="cd18808">
    <property type="entry name" value="SF1_C_Upf1"/>
    <property type="match status" value="1"/>
</dbReference>
<evidence type="ECO:0000259" key="9">
    <source>
        <dbReference type="Pfam" id="PF18741"/>
    </source>
</evidence>
<feature type="domain" description="Restriction endonuclease type II-like" evidence="9">
    <location>
        <begin position="1151"/>
        <end position="1242"/>
    </location>
</feature>
<dbReference type="InterPro" id="IPR049468">
    <property type="entry name" value="Restrct_endonuc-II-like_dom"/>
</dbReference>
<feature type="compositionally biased region" description="Gly residues" evidence="6">
    <location>
        <begin position="1268"/>
        <end position="1289"/>
    </location>
</feature>
<dbReference type="InterPro" id="IPR050534">
    <property type="entry name" value="Coronavir_polyprotein_1ab"/>
</dbReference>
<comment type="similarity">
    <text evidence="1">Belongs to the DNA2/NAM7 helicase family.</text>
</comment>
<dbReference type="PANTHER" id="PTHR43788">
    <property type="entry name" value="DNA2/NAM7 HELICASE FAMILY MEMBER"/>
    <property type="match status" value="1"/>
</dbReference>
<dbReference type="SUPFAM" id="SSF52540">
    <property type="entry name" value="P-loop containing nucleoside triphosphate hydrolases"/>
    <property type="match status" value="1"/>
</dbReference>
<evidence type="ECO:0000256" key="6">
    <source>
        <dbReference type="SAM" id="MobiDB-lite"/>
    </source>
</evidence>
<dbReference type="InterPro" id="IPR041677">
    <property type="entry name" value="DNA2/NAM7_AAA_11"/>
</dbReference>
<keyword evidence="5" id="KW-0067">ATP-binding</keyword>
<feature type="compositionally biased region" description="Basic and acidic residues" evidence="6">
    <location>
        <begin position="1377"/>
        <end position="1388"/>
    </location>
</feature>
<sequence length="1388" mass="150979">MTDAARTDPATVAESPSGDPRADRVAAAVRTWQRTLVDLGGRNTLLWYRDLPSGTLDLTTAHPGGVSMLLAGRRTRLSDLVREPAAFTEARRRARAIRSKALELREERGIAAGFIAIGMATWSVPRAARPPAAPVLLRSCVLRPTGAAQEDFEIDLGPDVELNPVLREYLRSEQGIEVDADALADLATAGNGFDPYPVYAALGHACERVPEFEITPRLVLGTFSYAKLPMVADLALQGDTLADHDVVAALAGDGSALAAVRLRLPESEPDPDPEHEYLVLDADSSQHAAIDAVRAGAHLVIKGPPGTGKSQTIVNLIAALAAEGKSALFVAEKRAAIDAVLSRLDRLGLGDLVLDAYDGPTNRRATAQQFARSLEAAVENDAADLDRTTSTLRERRSRLQNHVRALHETREPWGVSAHEAQEALVELGTRTPPPTSHVRLGSRDLAGLSRVRAVELGRRLRDAAGLGAWTREGDDPWFGARILTADDASKALDITTRHSTNGLDDAARQLNRFLSESHVPEANTLEDWKSAFETMLSVRETLEVFRPEVFDIPLKEHIAATATRDWRDARDVDMGWLARWKIRQQTKRLLRPGRPPANLHEELVSASEQREHWFQLVGGGGRPEISPRLDEGLALLAGLTADLEWLDERLAVGPDGHTLTSLPLRDLRERLADLARRPDRIAVLPQVTTALDDVRAAGLGAVVDDLAKRGVPTEQVTAEVEHVWWASLAQEITVRDPAYGAHDGAGLRRDVAEFAEADRAHQAATVERVRGAVARHVREVLADNPAHEALVRAEAGKARRHRSLRDLMPQAGSTLTAIKPCWAMSPLVVASTLPPGRWFDVVIFDEASQVQPAQAISAIARARQVVVAGDERQLPPTNFFTVVSDDEADAPGSEDEILTEGFESVLDVLAAALPTRNLSWHYRSRDERLIAFANEAMYDGRLTTFPGTSIESAVRFEPVEGVAEVQQGVDAIETTDGEVARVVELVLEHARTRPAESLGVIALGIRHADRLDDAITEALRTNPDVAAFFDDTRDERFFVKNLERVQGDERDAIILSIGYGKTPHGRVLHRFGPLNMEGGERRLNVAITRARGRMTIVSALRAVDLDPNRLKARGALMLRDFLAYAESRGNAGEEDTLFAAATLTHDPLRHDLAERLRRQGLTVHEDYGTADHRVDIAVEDPYHRGRALIAVETDGERYAALRSTRDRDRLRPEQLARLGWVHERVWSTDVFRDPAREIARIVTLARTASPPASAQQPSATQSANGSSTGSGTGSGDQLGDPADGGGGALVEGPDGEGLAEPTAVESPNGDSESGGPAAKPARAPKRKRRRVFRKGTGAAENADDTDSREPATSLAHSSDELDLGWGERPAGSGVGDRWLEEQRPPHYE</sequence>
<feature type="domain" description="DNA2/NAM7 helicase helicase" evidence="7">
    <location>
        <begin position="283"/>
        <end position="346"/>
    </location>
</feature>
<keyword evidence="2" id="KW-0547">Nucleotide-binding</keyword>
<feature type="region of interest" description="Disordered" evidence="6">
    <location>
        <begin position="1"/>
        <end position="22"/>
    </location>
</feature>
<feature type="compositionally biased region" description="Basic residues" evidence="6">
    <location>
        <begin position="1322"/>
        <end position="1333"/>
    </location>
</feature>
<evidence type="ECO:0000256" key="4">
    <source>
        <dbReference type="ARBA" id="ARBA00022806"/>
    </source>
</evidence>
<evidence type="ECO:0008006" key="12">
    <source>
        <dbReference type="Google" id="ProtNLM"/>
    </source>
</evidence>
<keyword evidence="3" id="KW-0378">Hydrolase</keyword>
<evidence type="ECO:0000256" key="1">
    <source>
        <dbReference type="ARBA" id="ARBA00007913"/>
    </source>
</evidence>
<dbReference type="EMBL" id="BAAANB010000001">
    <property type="protein sequence ID" value="GAA2020354.1"/>
    <property type="molecule type" value="Genomic_DNA"/>
</dbReference>
<dbReference type="SUPFAM" id="SSF52980">
    <property type="entry name" value="Restriction endonuclease-like"/>
    <property type="match status" value="1"/>
</dbReference>
<keyword evidence="4" id="KW-0347">Helicase</keyword>
<protein>
    <recommendedName>
        <fullName evidence="12">DNA helicase</fullName>
    </recommendedName>
</protein>
<evidence type="ECO:0000256" key="2">
    <source>
        <dbReference type="ARBA" id="ARBA00022741"/>
    </source>
</evidence>
<feature type="domain" description="DNA2/NAM7 helicase-like C-terminal" evidence="8">
    <location>
        <begin position="914"/>
        <end position="1098"/>
    </location>
</feature>
<comment type="caution">
    <text evidence="10">The sequence shown here is derived from an EMBL/GenBank/DDBJ whole genome shotgun (WGS) entry which is preliminary data.</text>
</comment>
<proteinExistence type="inferred from homology"/>
<dbReference type="InterPro" id="IPR047187">
    <property type="entry name" value="SF1_C_Upf1"/>
</dbReference>
<reference evidence="11" key="1">
    <citation type="journal article" date="2019" name="Int. J. Syst. Evol. Microbiol.">
        <title>The Global Catalogue of Microorganisms (GCM) 10K type strain sequencing project: providing services to taxonomists for standard genome sequencing and annotation.</title>
        <authorList>
            <consortium name="The Broad Institute Genomics Platform"/>
            <consortium name="The Broad Institute Genome Sequencing Center for Infectious Disease"/>
            <person name="Wu L."/>
            <person name="Ma J."/>
        </authorList>
    </citation>
    <scope>NUCLEOTIDE SEQUENCE [LARGE SCALE GENOMIC DNA]</scope>
    <source>
        <strain evidence="11">JCM 14283</strain>
    </source>
</reference>
<dbReference type="Pfam" id="PF13086">
    <property type="entry name" value="AAA_11"/>
    <property type="match status" value="2"/>
</dbReference>
<dbReference type="InterPro" id="IPR025103">
    <property type="entry name" value="DUF4011"/>
</dbReference>
<feature type="compositionally biased region" description="Low complexity" evidence="6">
    <location>
        <begin position="1248"/>
        <end position="1267"/>
    </location>
</feature>
<evidence type="ECO:0000313" key="10">
    <source>
        <dbReference type="EMBL" id="GAA2020354.1"/>
    </source>
</evidence>
<name>A0ABP5F8K0_9MICO</name>
<gene>
    <name evidence="10" type="ORF">GCM10009740_05940</name>
</gene>
<dbReference type="InterPro" id="IPR027417">
    <property type="entry name" value="P-loop_NTPase"/>
</dbReference>
<dbReference type="InterPro" id="IPR041679">
    <property type="entry name" value="DNA2/NAM7-like_C"/>
</dbReference>
<organism evidence="10 11">
    <name type="scientific">Terrabacter terrae</name>
    <dbReference type="NCBI Taxonomy" id="318434"/>
    <lineage>
        <taxon>Bacteria</taxon>
        <taxon>Bacillati</taxon>
        <taxon>Actinomycetota</taxon>
        <taxon>Actinomycetes</taxon>
        <taxon>Micrococcales</taxon>
        <taxon>Intrasporangiaceae</taxon>
        <taxon>Terrabacter</taxon>
    </lineage>
</organism>
<dbReference type="InterPro" id="IPR011335">
    <property type="entry name" value="Restrct_endonuc-II-like"/>
</dbReference>
<dbReference type="Pfam" id="PF13087">
    <property type="entry name" value="AAA_12"/>
    <property type="match status" value="1"/>
</dbReference>
<evidence type="ECO:0000256" key="5">
    <source>
        <dbReference type="ARBA" id="ARBA00022840"/>
    </source>
</evidence>
<keyword evidence="11" id="KW-1185">Reference proteome</keyword>
<dbReference type="PANTHER" id="PTHR43788:SF8">
    <property type="entry name" value="DNA-BINDING PROTEIN SMUBP-2"/>
    <property type="match status" value="1"/>
</dbReference>
<dbReference type="Proteomes" id="UP001501285">
    <property type="component" value="Unassembled WGS sequence"/>
</dbReference>
<evidence type="ECO:0000259" key="7">
    <source>
        <dbReference type="Pfam" id="PF13086"/>
    </source>
</evidence>
<dbReference type="Pfam" id="PF18741">
    <property type="entry name" value="MTES_1575"/>
    <property type="match status" value="1"/>
</dbReference>
<dbReference type="RefSeq" id="WP_343987260.1">
    <property type="nucleotide sequence ID" value="NZ_BAAANB010000001.1"/>
</dbReference>
<evidence type="ECO:0000259" key="8">
    <source>
        <dbReference type="Pfam" id="PF13087"/>
    </source>
</evidence>
<dbReference type="Pfam" id="PF13195">
    <property type="entry name" value="DUF4011"/>
    <property type="match status" value="1"/>
</dbReference>